<proteinExistence type="predicted"/>
<dbReference type="Proteomes" id="UP001229421">
    <property type="component" value="Unassembled WGS sequence"/>
</dbReference>
<feature type="compositionally biased region" description="Polar residues" evidence="1">
    <location>
        <begin position="299"/>
        <end position="308"/>
    </location>
</feature>
<sequence length="348" mass="39832">MDARSSEIRDPLVRYIHCFFSTGIAARGKSCEHVTKADLFYLYCLLTRRPCALHLCLVDYFVTFGSKQRRGSLYGGSFIGRIAQSVSRLTDWVDLRYPAPAPCKYLDMRSLTGMKVATNFANVGYRFINKNGQIWAWQPLVHQPLLGAEEVQMPQMAEREGEGDDVEVPDEQVGHQHPQRAYRAVRLPRSTNQLLSSILQNQEDEKCTRTSQGRQLDRLCDNIEWMMTGMTEMYKYMNLEVPPRPPPRVYPDQGSVHTQQRDPSMPSSSHQPDTSMSFIPQSGSFMSLFTQHDPYVQHSGPSFTQPDQTRPLFPVSNFSMQAPDTSSTKRPPEFTDEEIRLSDQEYED</sequence>
<accession>A0AAD8L6L9</accession>
<keyword evidence="3" id="KW-1185">Reference proteome</keyword>
<comment type="caution">
    <text evidence="2">The sequence shown here is derived from an EMBL/GenBank/DDBJ whole genome shotgun (WGS) entry which is preliminary data.</text>
</comment>
<evidence type="ECO:0000256" key="1">
    <source>
        <dbReference type="SAM" id="MobiDB-lite"/>
    </source>
</evidence>
<dbReference type="EMBL" id="JAUHHV010000001">
    <property type="protein sequence ID" value="KAK1435129.1"/>
    <property type="molecule type" value="Genomic_DNA"/>
</dbReference>
<gene>
    <name evidence="2" type="ORF">QVD17_00889</name>
</gene>
<organism evidence="2 3">
    <name type="scientific">Tagetes erecta</name>
    <name type="common">African marigold</name>
    <dbReference type="NCBI Taxonomy" id="13708"/>
    <lineage>
        <taxon>Eukaryota</taxon>
        <taxon>Viridiplantae</taxon>
        <taxon>Streptophyta</taxon>
        <taxon>Embryophyta</taxon>
        <taxon>Tracheophyta</taxon>
        <taxon>Spermatophyta</taxon>
        <taxon>Magnoliopsida</taxon>
        <taxon>eudicotyledons</taxon>
        <taxon>Gunneridae</taxon>
        <taxon>Pentapetalae</taxon>
        <taxon>asterids</taxon>
        <taxon>campanulids</taxon>
        <taxon>Asterales</taxon>
        <taxon>Asteraceae</taxon>
        <taxon>Asteroideae</taxon>
        <taxon>Heliantheae alliance</taxon>
        <taxon>Tageteae</taxon>
        <taxon>Tagetes</taxon>
    </lineage>
</organism>
<feature type="compositionally biased region" description="Polar residues" evidence="1">
    <location>
        <begin position="316"/>
        <end position="329"/>
    </location>
</feature>
<feature type="region of interest" description="Disordered" evidence="1">
    <location>
        <begin position="296"/>
        <end position="348"/>
    </location>
</feature>
<name>A0AAD8L6L9_TARER</name>
<evidence type="ECO:0000313" key="3">
    <source>
        <dbReference type="Proteomes" id="UP001229421"/>
    </source>
</evidence>
<evidence type="ECO:0000313" key="2">
    <source>
        <dbReference type="EMBL" id="KAK1435129.1"/>
    </source>
</evidence>
<feature type="compositionally biased region" description="Basic and acidic residues" evidence="1">
    <location>
        <begin position="330"/>
        <end position="348"/>
    </location>
</feature>
<feature type="region of interest" description="Disordered" evidence="1">
    <location>
        <begin position="244"/>
        <end position="281"/>
    </location>
</feature>
<feature type="compositionally biased region" description="Polar residues" evidence="1">
    <location>
        <begin position="255"/>
        <end position="281"/>
    </location>
</feature>
<protein>
    <submittedName>
        <fullName evidence="2">Uncharacterized protein</fullName>
    </submittedName>
</protein>
<dbReference type="AlphaFoldDB" id="A0AAD8L6L9"/>
<reference evidence="2" key="1">
    <citation type="journal article" date="2023" name="bioRxiv">
        <title>Improved chromosome-level genome assembly for marigold (Tagetes erecta).</title>
        <authorList>
            <person name="Jiang F."/>
            <person name="Yuan L."/>
            <person name="Wang S."/>
            <person name="Wang H."/>
            <person name="Xu D."/>
            <person name="Wang A."/>
            <person name="Fan W."/>
        </authorList>
    </citation>
    <scope>NUCLEOTIDE SEQUENCE</scope>
    <source>
        <strain evidence="2">WSJ</strain>
        <tissue evidence="2">Leaf</tissue>
    </source>
</reference>